<organism evidence="1 2">
    <name type="scientific">Cinchona calisaya</name>
    <dbReference type="NCBI Taxonomy" id="153742"/>
    <lineage>
        <taxon>Eukaryota</taxon>
        <taxon>Viridiplantae</taxon>
        <taxon>Streptophyta</taxon>
        <taxon>Embryophyta</taxon>
        <taxon>Tracheophyta</taxon>
        <taxon>Spermatophyta</taxon>
        <taxon>Magnoliopsida</taxon>
        <taxon>eudicotyledons</taxon>
        <taxon>Gunneridae</taxon>
        <taxon>Pentapetalae</taxon>
        <taxon>asterids</taxon>
        <taxon>lamiids</taxon>
        <taxon>Gentianales</taxon>
        <taxon>Rubiaceae</taxon>
        <taxon>Cinchonoideae</taxon>
        <taxon>Cinchoneae</taxon>
        <taxon>Cinchona</taxon>
    </lineage>
</organism>
<evidence type="ECO:0000313" key="2">
    <source>
        <dbReference type="Proteomes" id="UP001630127"/>
    </source>
</evidence>
<gene>
    <name evidence="1" type="ORF">ACH5RR_033783</name>
</gene>
<evidence type="ECO:0000313" key="1">
    <source>
        <dbReference type="EMBL" id="KAL3503942.1"/>
    </source>
</evidence>
<sequence length="94" mass="9789">MMAAKSKVVHGAALGNVATLVGIGVESRARNAGFAPAMAILGKAKELPKERDVVSPFAFGEENAKKKASFAQVFLLHGPLLGKGLFDQEVILVG</sequence>
<dbReference type="EMBL" id="JBJUIK010000014">
    <property type="protein sequence ID" value="KAL3503942.1"/>
    <property type="molecule type" value="Genomic_DNA"/>
</dbReference>
<proteinExistence type="predicted"/>
<keyword evidence="2" id="KW-1185">Reference proteome</keyword>
<protein>
    <submittedName>
        <fullName evidence="1">Uncharacterized protein</fullName>
    </submittedName>
</protein>
<name>A0ABD2YDK1_9GENT</name>
<accession>A0ABD2YDK1</accession>
<reference evidence="1 2" key="1">
    <citation type="submission" date="2024-11" db="EMBL/GenBank/DDBJ databases">
        <title>A near-complete genome assembly of Cinchona calisaya.</title>
        <authorList>
            <person name="Lian D.C."/>
            <person name="Zhao X.W."/>
            <person name="Wei L."/>
        </authorList>
    </citation>
    <scope>NUCLEOTIDE SEQUENCE [LARGE SCALE GENOMIC DNA]</scope>
    <source>
        <tissue evidence="1">Nenye</tissue>
    </source>
</reference>
<dbReference type="AlphaFoldDB" id="A0ABD2YDK1"/>
<dbReference type="Proteomes" id="UP001630127">
    <property type="component" value="Unassembled WGS sequence"/>
</dbReference>
<comment type="caution">
    <text evidence="1">The sequence shown here is derived from an EMBL/GenBank/DDBJ whole genome shotgun (WGS) entry which is preliminary data.</text>
</comment>